<dbReference type="EMBL" id="FNET01000023">
    <property type="protein sequence ID" value="SDM56615.1"/>
    <property type="molecule type" value="Genomic_DNA"/>
</dbReference>
<dbReference type="AlphaFoldDB" id="A0A1G9UAN5"/>
<dbReference type="SUPFAM" id="SSF53300">
    <property type="entry name" value="vWA-like"/>
    <property type="match status" value="1"/>
</dbReference>
<accession>A0A1G9UAN5</accession>
<evidence type="ECO:0000313" key="2">
    <source>
        <dbReference type="Proteomes" id="UP000199682"/>
    </source>
</evidence>
<name>A0A1G9UAN5_9PSEU</name>
<evidence type="ECO:0008006" key="3">
    <source>
        <dbReference type="Google" id="ProtNLM"/>
    </source>
</evidence>
<gene>
    <name evidence="1" type="ORF">SAMN04488074_12399</name>
</gene>
<organism evidence="1 2">
    <name type="scientific">Lentzea albidocapillata subsp. violacea</name>
    <dbReference type="NCBI Taxonomy" id="128104"/>
    <lineage>
        <taxon>Bacteria</taxon>
        <taxon>Bacillati</taxon>
        <taxon>Actinomycetota</taxon>
        <taxon>Actinomycetes</taxon>
        <taxon>Pseudonocardiales</taxon>
        <taxon>Pseudonocardiaceae</taxon>
        <taxon>Lentzea</taxon>
    </lineage>
</organism>
<proteinExistence type="predicted"/>
<protein>
    <recommendedName>
        <fullName evidence="3">von Willebrand factor type A domain-containing protein</fullName>
    </recommendedName>
</protein>
<evidence type="ECO:0000313" key="1">
    <source>
        <dbReference type="EMBL" id="SDM56615.1"/>
    </source>
</evidence>
<sequence length="190" mass="20731">MVLDVLPCYLVCDVSFSMSDHIGEVNAGMREFRGVVHADRHATAQIRLCVVVFAESPLVVRPLLPALDPAEEITPREESGSDFGSAFTLVRTIIERDVHRLKTQRIRVRRPLLFFVSDGRATDPAWPAALARLTATTLCPEMVAFGLGAVDQRALGRIGSSRVFLGCDGVRLGIALASSVARTVLRPEHV</sequence>
<dbReference type="InterPro" id="IPR036465">
    <property type="entry name" value="vWFA_dom_sf"/>
</dbReference>
<dbReference type="Gene3D" id="3.40.50.410">
    <property type="entry name" value="von Willebrand factor, type A domain"/>
    <property type="match status" value="1"/>
</dbReference>
<dbReference type="RefSeq" id="WP_090013020.1">
    <property type="nucleotide sequence ID" value="NZ_FNET01000023.1"/>
</dbReference>
<dbReference type="Proteomes" id="UP000199682">
    <property type="component" value="Unassembled WGS sequence"/>
</dbReference>
<reference evidence="2" key="1">
    <citation type="submission" date="2016-10" db="EMBL/GenBank/DDBJ databases">
        <authorList>
            <person name="Varghese N."/>
            <person name="Submissions S."/>
        </authorList>
    </citation>
    <scope>NUCLEOTIDE SEQUENCE [LARGE SCALE GENOMIC DNA]</scope>
    <source>
        <strain evidence="2">DSM 44796</strain>
    </source>
</reference>